<organism evidence="1 2">
    <name type="scientific">Collybia nuda</name>
    <dbReference type="NCBI Taxonomy" id="64659"/>
    <lineage>
        <taxon>Eukaryota</taxon>
        <taxon>Fungi</taxon>
        <taxon>Dikarya</taxon>
        <taxon>Basidiomycota</taxon>
        <taxon>Agaricomycotina</taxon>
        <taxon>Agaricomycetes</taxon>
        <taxon>Agaricomycetidae</taxon>
        <taxon>Agaricales</taxon>
        <taxon>Tricholomatineae</taxon>
        <taxon>Clitocybaceae</taxon>
        <taxon>Collybia</taxon>
    </lineage>
</organism>
<reference evidence="1" key="1">
    <citation type="submission" date="2020-11" db="EMBL/GenBank/DDBJ databases">
        <authorList>
            <consortium name="DOE Joint Genome Institute"/>
            <person name="Ahrendt S."/>
            <person name="Riley R."/>
            <person name="Andreopoulos W."/>
            <person name="Labutti K."/>
            <person name="Pangilinan J."/>
            <person name="Ruiz-Duenas F.J."/>
            <person name="Barrasa J.M."/>
            <person name="Sanchez-Garcia M."/>
            <person name="Camarero S."/>
            <person name="Miyauchi S."/>
            <person name="Serrano A."/>
            <person name="Linde D."/>
            <person name="Babiker R."/>
            <person name="Drula E."/>
            <person name="Ayuso-Fernandez I."/>
            <person name="Pacheco R."/>
            <person name="Padilla G."/>
            <person name="Ferreira P."/>
            <person name="Barriuso J."/>
            <person name="Kellner H."/>
            <person name="Castanera R."/>
            <person name="Alfaro M."/>
            <person name="Ramirez L."/>
            <person name="Pisabarro A.G."/>
            <person name="Kuo A."/>
            <person name="Tritt A."/>
            <person name="Lipzen A."/>
            <person name="He G."/>
            <person name="Yan M."/>
            <person name="Ng V."/>
            <person name="Cullen D."/>
            <person name="Martin F."/>
            <person name="Rosso M.-N."/>
            <person name="Henrissat B."/>
            <person name="Hibbett D."/>
            <person name="Martinez A.T."/>
            <person name="Grigoriev I.V."/>
        </authorList>
    </citation>
    <scope>NUCLEOTIDE SEQUENCE</scope>
    <source>
        <strain evidence="1">CBS 247.69</strain>
    </source>
</reference>
<keyword evidence="2" id="KW-1185">Reference proteome</keyword>
<name>A0A9P5XR78_9AGAR</name>
<dbReference type="EMBL" id="MU150693">
    <property type="protein sequence ID" value="KAF9455415.1"/>
    <property type="molecule type" value="Genomic_DNA"/>
</dbReference>
<evidence type="ECO:0000313" key="2">
    <source>
        <dbReference type="Proteomes" id="UP000807353"/>
    </source>
</evidence>
<protein>
    <submittedName>
        <fullName evidence="1">Uncharacterized protein</fullName>
    </submittedName>
</protein>
<gene>
    <name evidence="1" type="ORF">BDZ94DRAFT_1278206</name>
</gene>
<sequence>MEPSYISLPNIGTNPALVPTCTRCFPGVHVIVAVEVAPTLAHCYSIALRRRP</sequence>
<dbReference type="AlphaFoldDB" id="A0A9P5XR78"/>
<proteinExistence type="predicted"/>
<comment type="caution">
    <text evidence="1">The sequence shown here is derived from an EMBL/GenBank/DDBJ whole genome shotgun (WGS) entry which is preliminary data.</text>
</comment>
<dbReference type="Proteomes" id="UP000807353">
    <property type="component" value="Unassembled WGS sequence"/>
</dbReference>
<evidence type="ECO:0000313" key="1">
    <source>
        <dbReference type="EMBL" id="KAF9455415.1"/>
    </source>
</evidence>
<accession>A0A9P5XR78</accession>